<evidence type="ECO:0000313" key="2">
    <source>
        <dbReference type="EMBL" id="KAK8991418.1"/>
    </source>
</evidence>
<dbReference type="InterPro" id="IPR050796">
    <property type="entry name" value="SCF_F-box_component"/>
</dbReference>
<dbReference type="Pfam" id="PF07734">
    <property type="entry name" value="FBA_1"/>
    <property type="match status" value="1"/>
</dbReference>
<dbReference type="Proteomes" id="UP001396334">
    <property type="component" value="Unassembled WGS sequence"/>
</dbReference>
<reference evidence="2 3" key="1">
    <citation type="journal article" date="2024" name="G3 (Bethesda)">
        <title>Genome assembly of Hibiscus sabdariffa L. provides insights into metabolisms of medicinal natural products.</title>
        <authorList>
            <person name="Kim T."/>
        </authorList>
    </citation>
    <scope>NUCLEOTIDE SEQUENCE [LARGE SCALE GENOMIC DNA]</scope>
    <source>
        <strain evidence="2">TK-2024</strain>
        <tissue evidence="2">Old leaves</tissue>
    </source>
</reference>
<accession>A0ABR2PSI5</accession>
<protein>
    <recommendedName>
        <fullName evidence="1">F-box associated beta-propeller type 1 domain-containing protein</fullName>
    </recommendedName>
</protein>
<evidence type="ECO:0000259" key="1">
    <source>
        <dbReference type="Pfam" id="PF07734"/>
    </source>
</evidence>
<dbReference type="PANTHER" id="PTHR31672">
    <property type="entry name" value="BNACNNG10540D PROTEIN"/>
    <property type="match status" value="1"/>
</dbReference>
<sequence length="402" mass="46173">MASSDVLFEILSRADLETMSKCRLVSRECNALTYTPSFMRSHCERTNTLCGHIFYVSTQSGAFWRFSSIGGVHPKSIDFKFLRAPSVRILAVVDIGLFFCRVRDPGIKYLVCKPTICQWRLIPAPGSGDSSSYFMTVLKSKPLKFKILRLHPHGLCNFNCEIFDSDVWSWKQLDDLYLPDSQSLQDQRHAISVCGRLHWITLIQDEYKILVFDQDKENWEVNLVPDPCKNRLFYEVKLSVYGGKVAIMGKRRDTETVEVWVLGEGATCWSKMQTIFNLENLKKPGLVFFSNADSLLTWDCFTIDRPTFYSFKHRNASGFINDSSEIVDYRSVYFIQADYEPIRGTTLGGRPAYLIRFQNGYELGMAGIRIGDVPYLQNMAKNYLVLERTVVEEDQEDESVKS</sequence>
<evidence type="ECO:0000313" key="3">
    <source>
        <dbReference type="Proteomes" id="UP001396334"/>
    </source>
</evidence>
<gene>
    <name evidence="2" type="ORF">V6N11_062433</name>
</gene>
<proteinExistence type="predicted"/>
<feature type="domain" description="F-box associated beta-propeller type 1" evidence="1">
    <location>
        <begin position="96"/>
        <end position="286"/>
    </location>
</feature>
<comment type="caution">
    <text evidence="2">The sequence shown here is derived from an EMBL/GenBank/DDBJ whole genome shotgun (WGS) entry which is preliminary data.</text>
</comment>
<dbReference type="InterPro" id="IPR036047">
    <property type="entry name" value="F-box-like_dom_sf"/>
</dbReference>
<name>A0ABR2PSI5_9ROSI</name>
<dbReference type="EMBL" id="JBBPBN010000052">
    <property type="protein sequence ID" value="KAK8991418.1"/>
    <property type="molecule type" value="Genomic_DNA"/>
</dbReference>
<dbReference type="SUPFAM" id="SSF81383">
    <property type="entry name" value="F-box domain"/>
    <property type="match status" value="1"/>
</dbReference>
<keyword evidence="3" id="KW-1185">Reference proteome</keyword>
<dbReference type="InterPro" id="IPR006527">
    <property type="entry name" value="F-box-assoc_dom_typ1"/>
</dbReference>
<dbReference type="InterPro" id="IPR017451">
    <property type="entry name" value="F-box-assoc_interact_dom"/>
</dbReference>
<organism evidence="2 3">
    <name type="scientific">Hibiscus sabdariffa</name>
    <name type="common">roselle</name>
    <dbReference type="NCBI Taxonomy" id="183260"/>
    <lineage>
        <taxon>Eukaryota</taxon>
        <taxon>Viridiplantae</taxon>
        <taxon>Streptophyta</taxon>
        <taxon>Embryophyta</taxon>
        <taxon>Tracheophyta</taxon>
        <taxon>Spermatophyta</taxon>
        <taxon>Magnoliopsida</taxon>
        <taxon>eudicotyledons</taxon>
        <taxon>Gunneridae</taxon>
        <taxon>Pentapetalae</taxon>
        <taxon>rosids</taxon>
        <taxon>malvids</taxon>
        <taxon>Malvales</taxon>
        <taxon>Malvaceae</taxon>
        <taxon>Malvoideae</taxon>
        <taxon>Hibiscus</taxon>
    </lineage>
</organism>
<dbReference type="NCBIfam" id="TIGR01640">
    <property type="entry name" value="F_box_assoc_1"/>
    <property type="match status" value="1"/>
</dbReference>